<dbReference type="EMBL" id="JAUHHC010000001">
    <property type="protein sequence ID" value="MDN3919475.1"/>
    <property type="molecule type" value="Genomic_DNA"/>
</dbReference>
<keyword evidence="4" id="KW-1185">Reference proteome</keyword>
<evidence type="ECO:0000256" key="1">
    <source>
        <dbReference type="ARBA" id="ARBA00023152"/>
    </source>
</evidence>
<dbReference type="InterPro" id="IPR013078">
    <property type="entry name" value="His_Pase_superF_clade-1"/>
</dbReference>
<name>A0ABT8DM36_9BURK</name>
<dbReference type="RefSeq" id="WP_290357777.1">
    <property type="nucleotide sequence ID" value="NZ_JAUHHC010000001.1"/>
</dbReference>
<dbReference type="Proteomes" id="UP001228044">
    <property type="component" value="Unassembled WGS sequence"/>
</dbReference>
<dbReference type="Pfam" id="PF00300">
    <property type="entry name" value="His_Phos_1"/>
    <property type="match status" value="1"/>
</dbReference>
<sequence length="211" mass="23286">MLPTPPTELLLIRHGETDWNRRPCFQGQIDTALNAQGLAQAQDLARRLLDEHGRGPIDGLVVSDLLRARQTAEPVARALRLPAQLAPALREQAFGILEGLSFEEIRAKHPAEFERWARHQPDYALPGGAESRQAFHARVSAALAQLAAAWPGRRLAVVTHGGVLDIVWRLAHGLDLQGPRVCAIPNAGINRVQVRGERFEIVDWADERQPG</sequence>
<protein>
    <submittedName>
        <fullName evidence="3">Histidine phosphatase family protein</fullName>
        <ecNumber evidence="3">3.1.3.-</ecNumber>
    </submittedName>
</protein>
<dbReference type="InterPro" id="IPR050275">
    <property type="entry name" value="PGM_Phosphatase"/>
</dbReference>
<dbReference type="CDD" id="cd07067">
    <property type="entry name" value="HP_PGM_like"/>
    <property type="match status" value="1"/>
</dbReference>
<keyword evidence="1" id="KW-0324">Glycolysis</keyword>
<dbReference type="SUPFAM" id="SSF53254">
    <property type="entry name" value="Phosphoglycerate mutase-like"/>
    <property type="match status" value="1"/>
</dbReference>
<dbReference type="EC" id="3.1.3.-" evidence="3"/>
<evidence type="ECO:0000256" key="2">
    <source>
        <dbReference type="ARBA" id="ARBA00023235"/>
    </source>
</evidence>
<organism evidence="3 4">
    <name type="scientific">Roseateles violae</name>
    <dbReference type="NCBI Taxonomy" id="3058042"/>
    <lineage>
        <taxon>Bacteria</taxon>
        <taxon>Pseudomonadati</taxon>
        <taxon>Pseudomonadota</taxon>
        <taxon>Betaproteobacteria</taxon>
        <taxon>Burkholderiales</taxon>
        <taxon>Sphaerotilaceae</taxon>
        <taxon>Roseateles</taxon>
    </lineage>
</organism>
<accession>A0ABT8DM36</accession>
<dbReference type="PANTHER" id="PTHR48100:SF1">
    <property type="entry name" value="HISTIDINE PHOSPHATASE FAMILY PROTEIN-RELATED"/>
    <property type="match status" value="1"/>
</dbReference>
<gene>
    <name evidence="3" type="ORF">QWJ38_04185</name>
</gene>
<keyword evidence="3" id="KW-0378">Hydrolase</keyword>
<dbReference type="InterPro" id="IPR001345">
    <property type="entry name" value="PG/BPGM_mutase_AS"/>
</dbReference>
<proteinExistence type="predicted"/>
<comment type="caution">
    <text evidence="3">The sequence shown here is derived from an EMBL/GenBank/DDBJ whole genome shotgun (WGS) entry which is preliminary data.</text>
</comment>
<dbReference type="SMART" id="SM00855">
    <property type="entry name" value="PGAM"/>
    <property type="match status" value="1"/>
</dbReference>
<dbReference type="PROSITE" id="PS00175">
    <property type="entry name" value="PG_MUTASE"/>
    <property type="match status" value="1"/>
</dbReference>
<dbReference type="Gene3D" id="3.40.50.1240">
    <property type="entry name" value="Phosphoglycerate mutase-like"/>
    <property type="match status" value="1"/>
</dbReference>
<evidence type="ECO:0000313" key="3">
    <source>
        <dbReference type="EMBL" id="MDN3919475.1"/>
    </source>
</evidence>
<dbReference type="GO" id="GO:0016787">
    <property type="term" value="F:hydrolase activity"/>
    <property type="evidence" value="ECO:0007669"/>
    <property type="project" value="UniProtKB-KW"/>
</dbReference>
<reference evidence="3 4" key="1">
    <citation type="submission" date="2023-06" db="EMBL/GenBank/DDBJ databases">
        <title>Pelomonas sp. PFR6 16S ribosomal RNA gene Genome sequencing and assembly.</title>
        <authorList>
            <person name="Woo H."/>
        </authorList>
    </citation>
    <scope>NUCLEOTIDE SEQUENCE [LARGE SCALE GENOMIC DNA]</scope>
    <source>
        <strain evidence="3 4">PFR6</strain>
    </source>
</reference>
<keyword evidence="2" id="KW-0413">Isomerase</keyword>
<dbReference type="InterPro" id="IPR029033">
    <property type="entry name" value="His_PPase_superfam"/>
</dbReference>
<evidence type="ECO:0000313" key="4">
    <source>
        <dbReference type="Proteomes" id="UP001228044"/>
    </source>
</evidence>
<dbReference type="PANTHER" id="PTHR48100">
    <property type="entry name" value="BROAD-SPECIFICITY PHOSPHATASE YOR283W-RELATED"/>
    <property type="match status" value="1"/>
</dbReference>